<evidence type="ECO:0000313" key="2">
    <source>
        <dbReference type="EMBL" id="KAK3096569.1"/>
    </source>
</evidence>
<dbReference type="Proteomes" id="UP001186944">
    <property type="component" value="Unassembled WGS sequence"/>
</dbReference>
<evidence type="ECO:0000313" key="3">
    <source>
        <dbReference type="Proteomes" id="UP001186944"/>
    </source>
</evidence>
<sequence length="184" mass="21808">MPYIQTLPDTFTTPAYYSDKEMLLLPAQLRKKAEKKITELQQTYARLKSLLDLYWTELGLVFSFNNFCWAWYCVNSRSVYFKTETFDCVRDDGNHVALAPFLDLLNHSCKAKIEAGFNTKTKCYEIRTLDKYRKYEQVFISYGPHDNHHLLIEYGFTLPDNSYDTYELDFGKLFFNLDRITKSF</sequence>
<dbReference type="PANTHER" id="PTHR13271">
    <property type="entry name" value="UNCHARACTERIZED PUTATIVE METHYLTRANSFERASE"/>
    <property type="match status" value="1"/>
</dbReference>
<keyword evidence="3" id="KW-1185">Reference proteome</keyword>
<organism evidence="2 3">
    <name type="scientific">Pinctada imbricata</name>
    <name type="common">Atlantic pearl-oyster</name>
    <name type="synonym">Pinctada martensii</name>
    <dbReference type="NCBI Taxonomy" id="66713"/>
    <lineage>
        <taxon>Eukaryota</taxon>
        <taxon>Metazoa</taxon>
        <taxon>Spiralia</taxon>
        <taxon>Lophotrochozoa</taxon>
        <taxon>Mollusca</taxon>
        <taxon>Bivalvia</taxon>
        <taxon>Autobranchia</taxon>
        <taxon>Pteriomorphia</taxon>
        <taxon>Pterioida</taxon>
        <taxon>Pterioidea</taxon>
        <taxon>Pteriidae</taxon>
        <taxon>Pinctada</taxon>
    </lineage>
</organism>
<proteinExistence type="predicted"/>
<dbReference type="EMBL" id="VSWD01000007">
    <property type="protein sequence ID" value="KAK3096569.1"/>
    <property type="molecule type" value="Genomic_DNA"/>
</dbReference>
<dbReference type="InterPro" id="IPR044429">
    <property type="entry name" value="SETD4_SET"/>
</dbReference>
<dbReference type="InterPro" id="IPR046341">
    <property type="entry name" value="SET_dom_sf"/>
</dbReference>
<reference evidence="2" key="1">
    <citation type="submission" date="2019-08" db="EMBL/GenBank/DDBJ databases">
        <title>The improved chromosome-level genome for the pearl oyster Pinctada fucata martensii using PacBio sequencing and Hi-C.</title>
        <authorList>
            <person name="Zheng Z."/>
        </authorList>
    </citation>
    <scope>NUCLEOTIDE SEQUENCE</scope>
    <source>
        <strain evidence="2">ZZ-2019</strain>
        <tissue evidence="2">Adductor muscle</tissue>
    </source>
</reference>
<dbReference type="PANTHER" id="PTHR13271:SF151">
    <property type="entry name" value="SET DOMAIN-CONTAINING PROTEIN 4"/>
    <property type="match status" value="1"/>
</dbReference>
<evidence type="ECO:0000259" key="1">
    <source>
        <dbReference type="Pfam" id="PF00856"/>
    </source>
</evidence>
<dbReference type="InterPro" id="IPR050600">
    <property type="entry name" value="SETD3_SETD6_MTase"/>
</dbReference>
<dbReference type="Gene3D" id="3.90.1410.10">
    <property type="entry name" value="set domain protein methyltransferase, domain 1"/>
    <property type="match status" value="1"/>
</dbReference>
<name>A0AA89BW39_PINIB</name>
<dbReference type="Pfam" id="PF00856">
    <property type="entry name" value="SET"/>
    <property type="match status" value="1"/>
</dbReference>
<dbReference type="SUPFAM" id="SSF82199">
    <property type="entry name" value="SET domain"/>
    <property type="match status" value="1"/>
</dbReference>
<gene>
    <name evidence="2" type="ORF">FSP39_001386</name>
</gene>
<protein>
    <recommendedName>
        <fullName evidence="1">SET domain-containing protein</fullName>
    </recommendedName>
</protein>
<comment type="caution">
    <text evidence="2">The sequence shown here is derived from an EMBL/GenBank/DDBJ whole genome shotgun (WGS) entry which is preliminary data.</text>
</comment>
<feature type="domain" description="SET" evidence="1">
    <location>
        <begin position="36"/>
        <end position="143"/>
    </location>
</feature>
<dbReference type="InterPro" id="IPR001214">
    <property type="entry name" value="SET_dom"/>
</dbReference>
<dbReference type="GO" id="GO:0016279">
    <property type="term" value="F:protein-lysine N-methyltransferase activity"/>
    <property type="evidence" value="ECO:0007669"/>
    <property type="project" value="InterPro"/>
</dbReference>
<dbReference type="AlphaFoldDB" id="A0AA89BW39"/>
<accession>A0AA89BW39</accession>
<dbReference type="CDD" id="cd19177">
    <property type="entry name" value="SET_SETD4"/>
    <property type="match status" value="1"/>
</dbReference>